<name>A0A1T4XW74_9BACT</name>
<proteinExistence type="predicted"/>
<evidence type="ECO:0000313" key="3">
    <source>
        <dbReference type="Proteomes" id="UP000190774"/>
    </source>
</evidence>
<keyword evidence="1" id="KW-0175">Coiled coil</keyword>
<keyword evidence="3" id="KW-1185">Reference proteome</keyword>
<dbReference type="OrthoDB" id="199088at2"/>
<reference evidence="3" key="1">
    <citation type="submission" date="2017-02" db="EMBL/GenBank/DDBJ databases">
        <authorList>
            <person name="Varghese N."/>
            <person name="Submissions S."/>
        </authorList>
    </citation>
    <scope>NUCLEOTIDE SEQUENCE [LARGE SCALE GENOMIC DNA]</scope>
    <source>
        <strain evidence="3">ATCC 700200</strain>
    </source>
</reference>
<evidence type="ECO:0000256" key="1">
    <source>
        <dbReference type="SAM" id="Coils"/>
    </source>
</evidence>
<sequence>MTKVLFILSAVVMLVATFFAYQNGRSFAQIRDSVTATNVKVQSELNAANAIVAQVTKTANDADAVKQEVDIENEKIKSQKLKIAQADNDAKRAQEELDDRNKKLAELKVKLDKLPKGVKPETLVEDINNIKKTIAESQAETEAKKKEVESEEGKVADARKGLDDLVRKIEDRKKSFDRNSLMAQVVAVNPDWGFVIVNAGQSKGITEATKLLVVRGTQTVGKLSIVSVQGERTIANILPDTLGSGMQIAPGDRVILENLYQ</sequence>
<dbReference type="RefSeq" id="WP_078813276.1">
    <property type="nucleotide sequence ID" value="NZ_FUYE01000005.1"/>
</dbReference>
<dbReference type="Gene3D" id="1.10.287.1490">
    <property type="match status" value="1"/>
</dbReference>
<accession>A0A1T4XW74</accession>
<gene>
    <name evidence="2" type="ORF">SAMN02745166_02070</name>
</gene>
<feature type="coiled-coil region" evidence="1">
    <location>
        <begin position="62"/>
        <end position="154"/>
    </location>
</feature>
<protein>
    <submittedName>
        <fullName evidence="2">Uncharacterized protein</fullName>
    </submittedName>
</protein>
<dbReference type="Proteomes" id="UP000190774">
    <property type="component" value="Unassembled WGS sequence"/>
</dbReference>
<dbReference type="STRING" id="48467.SAMN02745166_02070"/>
<dbReference type="AlphaFoldDB" id="A0A1T4XW74"/>
<organism evidence="2 3">
    <name type="scientific">Prosthecobacter debontii</name>
    <dbReference type="NCBI Taxonomy" id="48467"/>
    <lineage>
        <taxon>Bacteria</taxon>
        <taxon>Pseudomonadati</taxon>
        <taxon>Verrucomicrobiota</taxon>
        <taxon>Verrucomicrobiia</taxon>
        <taxon>Verrucomicrobiales</taxon>
        <taxon>Verrucomicrobiaceae</taxon>
        <taxon>Prosthecobacter</taxon>
    </lineage>
</organism>
<dbReference type="EMBL" id="FUYE01000005">
    <property type="protein sequence ID" value="SKA93301.1"/>
    <property type="molecule type" value="Genomic_DNA"/>
</dbReference>
<evidence type="ECO:0000313" key="2">
    <source>
        <dbReference type="EMBL" id="SKA93301.1"/>
    </source>
</evidence>